<organism evidence="1 2">
    <name type="scientific">Punica granatum</name>
    <name type="common">Pomegranate</name>
    <dbReference type="NCBI Taxonomy" id="22663"/>
    <lineage>
        <taxon>Eukaryota</taxon>
        <taxon>Viridiplantae</taxon>
        <taxon>Streptophyta</taxon>
        <taxon>Embryophyta</taxon>
        <taxon>Tracheophyta</taxon>
        <taxon>Spermatophyta</taxon>
        <taxon>Magnoliopsida</taxon>
        <taxon>eudicotyledons</taxon>
        <taxon>Gunneridae</taxon>
        <taxon>Pentapetalae</taxon>
        <taxon>rosids</taxon>
        <taxon>malvids</taxon>
        <taxon>Myrtales</taxon>
        <taxon>Lythraceae</taxon>
        <taxon>Punica</taxon>
    </lineage>
</organism>
<keyword evidence="2" id="KW-1185">Reference proteome</keyword>
<proteinExistence type="predicted"/>
<evidence type="ECO:0000313" key="1">
    <source>
        <dbReference type="EMBL" id="PKI38983.1"/>
    </source>
</evidence>
<name>A0A2I0I588_PUNGR</name>
<evidence type="ECO:0000313" key="2">
    <source>
        <dbReference type="Proteomes" id="UP000233551"/>
    </source>
</evidence>
<dbReference type="EMBL" id="PGOL01003940">
    <property type="protein sequence ID" value="PKI38983.1"/>
    <property type="molecule type" value="Genomic_DNA"/>
</dbReference>
<protein>
    <submittedName>
        <fullName evidence="1">Uncharacterized protein</fullName>
    </submittedName>
</protein>
<comment type="caution">
    <text evidence="1">The sequence shown here is derived from an EMBL/GenBank/DDBJ whole genome shotgun (WGS) entry which is preliminary data.</text>
</comment>
<accession>A0A2I0I588</accession>
<gene>
    <name evidence="1" type="ORF">CRG98_040635</name>
</gene>
<dbReference type="AlphaFoldDB" id="A0A2I0I588"/>
<sequence length="108" mass="12389">MATIHTLTLSTPKLNTSSSSYLKPNSPASLSVVHLQPRKSLINAGFGFLVAVTQEAEKRREGERKEKRKPRRGDLQLKFRPSFVSSQLHMETSRSRLLQYLQLLQQRR</sequence>
<dbReference type="Proteomes" id="UP000233551">
    <property type="component" value="Unassembled WGS sequence"/>
</dbReference>
<reference evidence="1 2" key="1">
    <citation type="submission" date="2017-11" db="EMBL/GenBank/DDBJ databases">
        <title>De-novo sequencing of pomegranate (Punica granatum L.) genome.</title>
        <authorList>
            <person name="Akparov Z."/>
            <person name="Amiraslanov A."/>
            <person name="Hajiyeva S."/>
            <person name="Abbasov M."/>
            <person name="Kaur K."/>
            <person name="Hamwieh A."/>
            <person name="Solovyev V."/>
            <person name="Salamov A."/>
            <person name="Braich B."/>
            <person name="Kosarev P."/>
            <person name="Mahmoud A."/>
            <person name="Hajiyev E."/>
            <person name="Babayeva S."/>
            <person name="Izzatullayeva V."/>
            <person name="Mammadov A."/>
            <person name="Mammadov A."/>
            <person name="Sharifova S."/>
            <person name="Ojaghi J."/>
            <person name="Eynullazada K."/>
            <person name="Bayramov B."/>
            <person name="Abdulazimova A."/>
            <person name="Shahmuradov I."/>
        </authorList>
    </citation>
    <scope>NUCLEOTIDE SEQUENCE [LARGE SCALE GENOMIC DNA]</scope>
    <source>
        <strain evidence="2">cv. AG2017</strain>
        <tissue evidence="1">Leaf</tissue>
    </source>
</reference>